<dbReference type="EMBL" id="CATOUU010000718">
    <property type="protein sequence ID" value="CAI9943758.1"/>
    <property type="molecule type" value="Genomic_DNA"/>
</dbReference>
<feature type="region of interest" description="Disordered" evidence="1">
    <location>
        <begin position="41"/>
        <end position="125"/>
    </location>
</feature>
<evidence type="ECO:0000313" key="5">
    <source>
        <dbReference type="EMBL" id="CAI9943758.1"/>
    </source>
</evidence>
<evidence type="ECO:0000313" key="7">
    <source>
        <dbReference type="EMBL" id="CAL6046217.1"/>
    </source>
</evidence>
<dbReference type="PROSITE" id="PS51293">
    <property type="entry name" value="SANT"/>
    <property type="match status" value="1"/>
</dbReference>
<dbReference type="InterPro" id="IPR017930">
    <property type="entry name" value="Myb_dom"/>
</dbReference>
<feature type="compositionally biased region" description="Basic residues" evidence="1">
    <location>
        <begin position="47"/>
        <end position="59"/>
    </location>
</feature>
<evidence type="ECO:0000256" key="1">
    <source>
        <dbReference type="SAM" id="MobiDB-lite"/>
    </source>
</evidence>
<comment type="caution">
    <text evidence="5">The sequence shown here is derived from an EMBL/GenBank/DDBJ whole genome shotgun (WGS) entry which is preliminary data.</text>
</comment>
<dbReference type="SMART" id="SM00717">
    <property type="entry name" value="SANT"/>
    <property type="match status" value="1"/>
</dbReference>
<dbReference type="PROSITE" id="PS51294">
    <property type="entry name" value="HTH_MYB"/>
    <property type="match status" value="1"/>
</dbReference>
<dbReference type="Gene3D" id="1.10.10.60">
    <property type="entry name" value="Homeodomain-like"/>
    <property type="match status" value="1"/>
</dbReference>
<feature type="compositionally biased region" description="Basic and acidic residues" evidence="1">
    <location>
        <begin position="69"/>
        <end position="83"/>
    </location>
</feature>
<dbReference type="AlphaFoldDB" id="A0AA86PUE8"/>
<evidence type="ECO:0000313" key="4">
    <source>
        <dbReference type="EMBL" id="CAI9943756.1"/>
    </source>
</evidence>
<proteinExistence type="predicted"/>
<feature type="compositionally biased region" description="Low complexity" evidence="1">
    <location>
        <begin position="84"/>
        <end position="95"/>
    </location>
</feature>
<dbReference type="EMBL" id="CAXDID020000167">
    <property type="protein sequence ID" value="CAL6046213.1"/>
    <property type="molecule type" value="Genomic_DNA"/>
</dbReference>
<protein>
    <submittedName>
        <fullName evidence="5">SANT/Myb domain</fullName>
    </submittedName>
    <submittedName>
        <fullName evidence="6">SANT/Myb_domain</fullName>
    </submittedName>
</protein>
<dbReference type="CDD" id="cd00167">
    <property type="entry name" value="SANT"/>
    <property type="match status" value="1"/>
</dbReference>
<dbReference type="EMBL" id="CAXDID020000167">
    <property type="protein sequence ID" value="CAL6046217.1"/>
    <property type="molecule type" value="Genomic_DNA"/>
</dbReference>
<accession>A0AA86PUE8</accession>
<sequence length="125" mass="14874">MKFGQPWSEEEMNVFRDLIKKYHNDFRQIADEMNRSYSQIRSQYYNLHRKPTVRPKKQDKKQNKSLTSNDDKSQTQSKTKEQKTNSNTSQQSSENKSSDNKEQPMPKNKQTGKDDMSFIIFDDID</sequence>
<reference evidence="6 8" key="2">
    <citation type="submission" date="2024-07" db="EMBL/GenBank/DDBJ databases">
        <authorList>
            <person name="Akdeniz Z."/>
        </authorList>
    </citation>
    <scope>NUCLEOTIDE SEQUENCE [LARGE SCALE GENOMIC DNA]</scope>
</reference>
<dbReference type="InterPro" id="IPR001005">
    <property type="entry name" value="SANT/Myb"/>
</dbReference>
<feature type="domain" description="SANT" evidence="2">
    <location>
        <begin position="2"/>
        <end position="52"/>
    </location>
</feature>
<name>A0AA86PUE8_9EUKA</name>
<dbReference type="SUPFAM" id="SSF46689">
    <property type="entry name" value="Homeodomain-like"/>
    <property type="match status" value="1"/>
</dbReference>
<gene>
    <name evidence="4" type="ORF">HINF_LOCUS31401</name>
    <name evidence="5" type="ORF">HINF_LOCUS31403</name>
    <name evidence="6" type="ORF">HINF_LOCUS41618</name>
    <name evidence="7" type="ORF">HINF_LOCUS41620</name>
</gene>
<dbReference type="EMBL" id="CATOUU010000718">
    <property type="protein sequence ID" value="CAI9943756.1"/>
    <property type="molecule type" value="Genomic_DNA"/>
</dbReference>
<organism evidence="5">
    <name type="scientific">Hexamita inflata</name>
    <dbReference type="NCBI Taxonomy" id="28002"/>
    <lineage>
        <taxon>Eukaryota</taxon>
        <taxon>Metamonada</taxon>
        <taxon>Diplomonadida</taxon>
        <taxon>Hexamitidae</taxon>
        <taxon>Hexamitinae</taxon>
        <taxon>Hexamita</taxon>
    </lineage>
</organism>
<evidence type="ECO:0000313" key="6">
    <source>
        <dbReference type="EMBL" id="CAL6046213.1"/>
    </source>
</evidence>
<reference evidence="5" key="1">
    <citation type="submission" date="2023-06" db="EMBL/GenBank/DDBJ databases">
        <authorList>
            <person name="Kurt Z."/>
        </authorList>
    </citation>
    <scope>NUCLEOTIDE SEQUENCE</scope>
</reference>
<dbReference type="InterPro" id="IPR009057">
    <property type="entry name" value="Homeodomain-like_sf"/>
</dbReference>
<dbReference type="Pfam" id="PF00249">
    <property type="entry name" value="Myb_DNA-binding"/>
    <property type="match status" value="1"/>
</dbReference>
<keyword evidence="8" id="KW-1185">Reference proteome</keyword>
<dbReference type="Proteomes" id="UP001642409">
    <property type="component" value="Unassembled WGS sequence"/>
</dbReference>
<evidence type="ECO:0000259" key="3">
    <source>
        <dbReference type="PROSITE" id="PS51294"/>
    </source>
</evidence>
<feature type="domain" description="HTH myb-type" evidence="3">
    <location>
        <begin position="1"/>
        <end position="53"/>
    </location>
</feature>
<evidence type="ECO:0000259" key="2">
    <source>
        <dbReference type="PROSITE" id="PS51293"/>
    </source>
</evidence>
<dbReference type="InterPro" id="IPR017884">
    <property type="entry name" value="SANT_dom"/>
</dbReference>
<evidence type="ECO:0000313" key="8">
    <source>
        <dbReference type="Proteomes" id="UP001642409"/>
    </source>
</evidence>